<evidence type="ECO:0000313" key="3">
    <source>
        <dbReference type="Proteomes" id="UP000272729"/>
    </source>
</evidence>
<keyword evidence="3" id="KW-1185">Reference proteome</keyword>
<evidence type="ECO:0000313" key="2">
    <source>
        <dbReference type="EMBL" id="RKT68520.1"/>
    </source>
</evidence>
<dbReference type="InterPro" id="IPR018958">
    <property type="entry name" value="Knr4/Smi1-like_dom"/>
</dbReference>
<reference evidence="2 3" key="1">
    <citation type="submission" date="2018-10" db="EMBL/GenBank/DDBJ databases">
        <title>Sequencing the genomes of 1000 actinobacteria strains.</title>
        <authorList>
            <person name="Klenk H.-P."/>
        </authorList>
    </citation>
    <scope>NUCLEOTIDE SEQUENCE [LARGE SCALE GENOMIC DNA]</scope>
    <source>
        <strain evidence="2 3">DSM 43911</strain>
    </source>
</reference>
<dbReference type="OrthoDB" id="3478416at2"/>
<sequence length="145" mass="16249">MWVEMMSALLPDARFFPPAEEARLGEVAEQLDAPLPNDLLSLLAETNGVQGAFLVDVVWSVDRILSDNRDFRTRSEFAGLYEGFEGLLFFGDNGGGDQFAFLSDGRPGVLVWQHEDDERRVVASDLAEYLNRALTSGGEDWYRDE</sequence>
<dbReference type="SUPFAM" id="SSF160631">
    <property type="entry name" value="SMI1/KNR4-like"/>
    <property type="match status" value="1"/>
</dbReference>
<dbReference type="EMBL" id="RBXR01000001">
    <property type="protein sequence ID" value="RKT68520.1"/>
    <property type="molecule type" value="Genomic_DNA"/>
</dbReference>
<dbReference type="RefSeq" id="WP_121219601.1">
    <property type="nucleotide sequence ID" value="NZ_JBIUBA010000004.1"/>
</dbReference>
<name>A0A495X3J1_9PSEU</name>
<dbReference type="Pfam" id="PF09346">
    <property type="entry name" value="SMI1_KNR4"/>
    <property type="match status" value="1"/>
</dbReference>
<comment type="caution">
    <text evidence="2">The sequence shown here is derived from an EMBL/GenBank/DDBJ whole genome shotgun (WGS) entry which is preliminary data.</text>
</comment>
<evidence type="ECO:0000259" key="1">
    <source>
        <dbReference type="SMART" id="SM00860"/>
    </source>
</evidence>
<dbReference type="Gene3D" id="3.40.1580.10">
    <property type="entry name" value="SMI1/KNR4-like"/>
    <property type="match status" value="1"/>
</dbReference>
<feature type="domain" description="Knr4/Smi1-like" evidence="1">
    <location>
        <begin position="18"/>
        <end position="132"/>
    </location>
</feature>
<protein>
    <submittedName>
        <fullName evidence="2">SMI1/KNR4 family protein SUKH-1</fullName>
    </submittedName>
</protein>
<dbReference type="InterPro" id="IPR037883">
    <property type="entry name" value="Knr4/Smi1-like_sf"/>
</dbReference>
<gene>
    <name evidence="2" type="ORF">DFJ66_1712</name>
</gene>
<dbReference type="SMART" id="SM00860">
    <property type="entry name" value="SMI1_KNR4"/>
    <property type="match status" value="1"/>
</dbReference>
<proteinExistence type="predicted"/>
<accession>A0A495X3J1</accession>
<organism evidence="2 3">
    <name type="scientific">Saccharothrix variisporea</name>
    <dbReference type="NCBI Taxonomy" id="543527"/>
    <lineage>
        <taxon>Bacteria</taxon>
        <taxon>Bacillati</taxon>
        <taxon>Actinomycetota</taxon>
        <taxon>Actinomycetes</taxon>
        <taxon>Pseudonocardiales</taxon>
        <taxon>Pseudonocardiaceae</taxon>
        <taxon>Saccharothrix</taxon>
    </lineage>
</organism>
<dbReference type="Proteomes" id="UP000272729">
    <property type="component" value="Unassembled WGS sequence"/>
</dbReference>
<dbReference type="AlphaFoldDB" id="A0A495X3J1"/>